<dbReference type="Gene3D" id="1.20.5.2950">
    <property type="match status" value="1"/>
</dbReference>
<name>A0A1R3T8Z2_9BACT</name>
<accession>A0A1R3T8Z2</accession>
<evidence type="ECO:0000313" key="2">
    <source>
        <dbReference type="Proteomes" id="UP000187464"/>
    </source>
</evidence>
<gene>
    <name evidence="1" type="ORF">PSM36_2252</name>
</gene>
<dbReference type="Proteomes" id="UP000187464">
    <property type="component" value="Chromosome I"/>
</dbReference>
<dbReference type="RefSeq" id="WP_076930942.1">
    <property type="nucleotide sequence ID" value="NZ_LT605205.1"/>
</dbReference>
<organism evidence="1 2">
    <name type="scientific">Proteiniphilum saccharofermentans</name>
    <dbReference type="NCBI Taxonomy" id="1642647"/>
    <lineage>
        <taxon>Bacteria</taxon>
        <taxon>Pseudomonadati</taxon>
        <taxon>Bacteroidota</taxon>
        <taxon>Bacteroidia</taxon>
        <taxon>Bacteroidales</taxon>
        <taxon>Dysgonomonadaceae</taxon>
        <taxon>Proteiniphilum</taxon>
    </lineage>
</organism>
<dbReference type="SUPFAM" id="SSF160527">
    <property type="entry name" value="V-type ATPase subunit E-like"/>
    <property type="match status" value="1"/>
</dbReference>
<keyword evidence="2" id="KW-1185">Reference proteome</keyword>
<reference evidence="1 2" key="1">
    <citation type="submission" date="2016-08" db="EMBL/GenBank/DDBJ databases">
        <authorList>
            <person name="Seilhamer J.J."/>
        </authorList>
    </citation>
    <scope>NUCLEOTIDE SEQUENCE [LARGE SCALE GENOMIC DNA]</scope>
    <source>
        <strain evidence="1">M3/6</strain>
    </source>
</reference>
<evidence type="ECO:0000313" key="1">
    <source>
        <dbReference type="EMBL" id="SCD21057.1"/>
    </source>
</evidence>
<protein>
    <submittedName>
        <fullName evidence="1">V-type ATP synthase subunit E</fullName>
    </submittedName>
</protein>
<dbReference type="KEGG" id="psac:PSM36_2252"/>
<dbReference type="STRING" id="1642647.PSM36_2252"/>
<dbReference type="EMBL" id="LT605205">
    <property type="protein sequence ID" value="SCD21057.1"/>
    <property type="molecule type" value="Genomic_DNA"/>
</dbReference>
<dbReference type="AlphaFoldDB" id="A0A1R3T8Z2"/>
<sequence>MDKIQELTSKLYTEGVEKGKEEAGRIIAEARAQEQQIVDAARTKAKELISSAEKESAELRKNTEAELKLYATQSTEALKTEIINLVTDKLSTTQVKTVVEDKLFMQQLIVELVQNWSKNDALTICVENPEELESYIASHAKNLLDNGLKIESVNGIKTGFTLVPEDGSYKVKFGEEEFINYFREFLRPQIQQLLF</sequence>
<proteinExistence type="predicted"/>